<protein>
    <submittedName>
        <fullName evidence="2">Uncharacterized protein</fullName>
    </submittedName>
</protein>
<keyword evidence="3" id="KW-1185">Reference proteome</keyword>
<gene>
    <name evidence="2" type="primary">RvY_13565-1</name>
    <name evidence="2" type="synonym">RvY_13565.1</name>
    <name evidence="2" type="ORF">RvY_13565</name>
</gene>
<comment type="caution">
    <text evidence="2">The sequence shown here is derived from an EMBL/GenBank/DDBJ whole genome shotgun (WGS) entry which is preliminary data.</text>
</comment>
<accession>A0A1D1VVS0</accession>
<evidence type="ECO:0000313" key="3">
    <source>
        <dbReference type="Proteomes" id="UP000186922"/>
    </source>
</evidence>
<evidence type="ECO:0000313" key="2">
    <source>
        <dbReference type="EMBL" id="GAV03084.1"/>
    </source>
</evidence>
<proteinExistence type="predicted"/>
<sequence length="132" mass="14556">MSRLLEDLRFDLIQVVPQWILAIQHADESCRKSALCKASKIAADTESELPRDISLLLSNAAGAYLDYTGRKKGEFIKVVECCTQTEESLFKKCMKRDSSNSIGDERLYSPPASLSAGSAKYTDAAKCSVEDL</sequence>
<dbReference type="AlphaFoldDB" id="A0A1D1VVS0"/>
<dbReference type="Proteomes" id="UP000186922">
    <property type="component" value="Unassembled WGS sequence"/>
</dbReference>
<feature type="region of interest" description="Disordered" evidence="1">
    <location>
        <begin position="97"/>
        <end position="118"/>
    </location>
</feature>
<name>A0A1D1VVS0_RAMVA</name>
<dbReference type="EMBL" id="BDGG01000009">
    <property type="protein sequence ID" value="GAV03084.1"/>
    <property type="molecule type" value="Genomic_DNA"/>
</dbReference>
<organism evidence="2 3">
    <name type="scientific">Ramazzottius varieornatus</name>
    <name type="common">Water bear</name>
    <name type="synonym">Tardigrade</name>
    <dbReference type="NCBI Taxonomy" id="947166"/>
    <lineage>
        <taxon>Eukaryota</taxon>
        <taxon>Metazoa</taxon>
        <taxon>Ecdysozoa</taxon>
        <taxon>Tardigrada</taxon>
        <taxon>Eutardigrada</taxon>
        <taxon>Parachela</taxon>
        <taxon>Hypsibioidea</taxon>
        <taxon>Ramazzottiidae</taxon>
        <taxon>Ramazzottius</taxon>
    </lineage>
</organism>
<feature type="compositionally biased region" description="Basic and acidic residues" evidence="1">
    <location>
        <begin position="97"/>
        <end position="107"/>
    </location>
</feature>
<reference evidence="2 3" key="1">
    <citation type="journal article" date="2016" name="Nat. Commun.">
        <title>Extremotolerant tardigrade genome and improved radiotolerance of human cultured cells by tardigrade-unique protein.</title>
        <authorList>
            <person name="Hashimoto T."/>
            <person name="Horikawa D.D."/>
            <person name="Saito Y."/>
            <person name="Kuwahara H."/>
            <person name="Kozuka-Hata H."/>
            <person name="Shin-I T."/>
            <person name="Minakuchi Y."/>
            <person name="Ohishi K."/>
            <person name="Motoyama A."/>
            <person name="Aizu T."/>
            <person name="Enomoto A."/>
            <person name="Kondo K."/>
            <person name="Tanaka S."/>
            <person name="Hara Y."/>
            <person name="Koshikawa S."/>
            <person name="Sagara H."/>
            <person name="Miura T."/>
            <person name="Yokobori S."/>
            <person name="Miyagawa K."/>
            <person name="Suzuki Y."/>
            <person name="Kubo T."/>
            <person name="Oyama M."/>
            <person name="Kohara Y."/>
            <person name="Fujiyama A."/>
            <person name="Arakawa K."/>
            <person name="Katayama T."/>
            <person name="Toyoda A."/>
            <person name="Kunieda T."/>
        </authorList>
    </citation>
    <scope>NUCLEOTIDE SEQUENCE [LARGE SCALE GENOMIC DNA]</scope>
    <source>
        <strain evidence="2 3">YOKOZUNA-1</strain>
    </source>
</reference>
<evidence type="ECO:0000256" key="1">
    <source>
        <dbReference type="SAM" id="MobiDB-lite"/>
    </source>
</evidence>